<proteinExistence type="predicted"/>
<dbReference type="Proteomes" id="UP000527355">
    <property type="component" value="Unassembled WGS sequence"/>
</dbReference>
<organism evidence="1 2">
    <name type="scientific">Myotis myotis</name>
    <name type="common">Greater mouse-eared bat</name>
    <name type="synonym">Vespertilio myotis</name>
    <dbReference type="NCBI Taxonomy" id="51298"/>
    <lineage>
        <taxon>Eukaryota</taxon>
        <taxon>Metazoa</taxon>
        <taxon>Chordata</taxon>
        <taxon>Craniata</taxon>
        <taxon>Vertebrata</taxon>
        <taxon>Euteleostomi</taxon>
        <taxon>Mammalia</taxon>
        <taxon>Eutheria</taxon>
        <taxon>Laurasiatheria</taxon>
        <taxon>Chiroptera</taxon>
        <taxon>Yangochiroptera</taxon>
        <taxon>Vespertilionidae</taxon>
        <taxon>Myotis</taxon>
    </lineage>
</organism>
<name>A0A7J7VIL3_MYOMY</name>
<reference evidence="1 2" key="1">
    <citation type="journal article" date="2020" name="Nature">
        <title>Six reference-quality genomes reveal evolution of bat adaptations.</title>
        <authorList>
            <person name="Jebb D."/>
            <person name="Huang Z."/>
            <person name="Pippel M."/>
            <person name="Hughes G.M."/>
            <person name="Lavrichenko K."/>
            <person name="Devanna P."/>
            <person name="Winkler S."/>
            <person name="Jermiin L.S."/>
            <person name="Skirmuntt E.C."/>
            <person name="Katzourakis A."/>
            <person name="Burkitt-Gray L."/>
            <person name="Ray D.A."/>
            <person name="Sullivan K.A.M."/>
            <person name="Roscito J.G."/>
            <person name="Kirilenko B.M."/>
            <person name="Davalos L.M."/>
            <person name="Corthals A.P."/>
            <person name="Power M.L."/>
            <person name="Jones G."/>
            <person name="Ransome R.D."/>
            <person name="Dechmann D.K.N."/>
            <person name="Locatelli A.G."/>
            <person name="Puechmaille S.J."/>
            <person name="Fedrigo O."/>
            <person name="Jarvis E.D."/>
            <person name="Hiller M."/>
            <person name="Vernes S.C."/>
            <person name="Myers E.W."/>
            <person name="Teeling E.C."/>
        </authorList>
    </citation>
    <scope>NUCLEOTIDE SEQUENCE [LARGE SCALE GENOMIC DNA]</scope>
    <source>
        <strain evidence="1">MMyoMyo1</strain>
        <tissue evidence="1">Flight muscle</tissue>
    </source>
</reference>
<protein>
    <submittedName>
        <fullName evidence="1">Uncharacterized protein</fullName>
    </submittedName>
</protein>
<sequence>MAHALPRGSLSSRLEPYWSWNAVKTTFPRSPRDRDADGPGAWREMEFGDRRGFVLAEKRVRTVELLALVFALRVRGNMGRLHFPTFLGDTISPVGMWTEECSLQLQGSKCHCESFPHSPNSQPLSHLSSWDQRTLVEILGGSPWDLSTAGGGEHANTVHLTW</sequence>
<keyword evidence="2" id="KW-1185">Reference proteome</keyword>
<gene>
    <name evidence="1" type="ORF">mMyoMyo1_008315</name>
</gene>
<evidence type="ECO:0000313" key="1">
    <source>
        <dbReference type="EMBL" id="KAF6324861.1"/>
    </source>
</evidence>
<comment type="caution">
    <text evidence="1">The sequence shown here is derived from an EMBL/GenBank/DDBJ whole genome shotgun (WGS) entry which is preliminary data.</text>
</comment>
<dbReference type="EMBL" id="JABWUV010000010">
    <property type="protein sequence ID" value="KAF6324861.1"/>
    <property type="molecule type" value="Genomic_DNA"/>
</dbReference>
<dbReference type="AlphaFoldDB" id="A0A7J7VIL3"/>
<evidence type="ECO:0000313" key="2">
    <source>
        <dbReference type="Proteomes" id="UP000527355"/>
    </source>
</evidence>
<accession>A0A7J7VIL3</accession>